<dbReference type="InterPro" id="IPR029068">
    <property type="entry name" value="Glyas_Bleomycin-R_OHBP_Dase"/>
</dbReference>
<proteinExistence type="predicted"/>
<sequence>MIEALDHVQLAAPRGSEEVLRAFYAGLLGMAETPKPPALAARGGCWFEAGSVRLHLGIEEDFRPALKAHPGLRVRDAEALAALAARLADAGHPVARDDSVPGVRRFHSADPVGNRLEFLQPAG</sequence>
<dbReference type="InterPro" id="IPR004360">
    <property type="entry name" value="Glyas_Fos-R_dOase_dom"/>
</dbReference>
<name>A0A1I3TVV0_9ACTN</name>
<keyword evidence="3" id="KW-1185">Reference proteome</keyword>
<dbReference type="OrthoDB" id="9813630at2"/>
<protein>
    <recommendedName>
        <fullName evidence="1">VOC domain-containing protein</fullName>
    </recommendedName>
</protein>
<dbReference type="PROSITE" id="PS51819">
    <property type="entry name" value="VOC"/>
    <property type="match status" value="1"/>
</dbReference>
<feature type="domain" description="VOC" evidence="1">
    <location>
        <begin position="4"/>
        <end position="121"/>
    </location>
</feature>
<dbReference type="InterPro" id="IPR037523">
    <property type="entry name" value="VOC_core"/>
</dbReference>
<evidence type="ECO:0000313" key="2">
    <source>
        <dbReference type="EMBL" id="SFJ74770.1"/>
    </source>
</evidence>
<organism evidence="2 3">
    <name type="scientific">Streptomyces pini</name>
    <dbReference type="NCBI Taxonomy" id="1520580"/>
    <lineage>
        <taxon>Bacteria</taxon>
        <taxon>Bacillati</taxon>
        <taxon>Actinomycetota</taxon>
        <taxon>Actinomycetes</taxon>
        <taxon>Kitasatosporales</taxon>
        <taxon>Streptomycetaceae</taxon>
        <taxon>Streptomyces</taxon>
    </lineage>
</organism>
<evidence type="ECO:0000259" key="1">
    <source>
        <dbReference type="PROSITE" id="PS51819"/>
    </source>
</evidence>
<dbReference type="AlphaFoldDB" id="A0A1I3TVV0"/>
<dbReference type="SUPFAM" id="SSF54593">
    <property type="entry name" value="Glyoxalase/Bleomycin resistance protein/Dihydroxybiphenyl dioxygenase"/>
    <property type="match status" value="1"/>
</dbReference>
<dbReference type="Pfam" id="PF00903">
    <property type="entry name" value="Glyoxalase"/>
    <property type="match status" value="1"/>
</dbReference>
<dbReference type="PANTHER" id="PTHR39175">
    <property type="entry name" value="FAMILY PROTEIN, PUTATIVE (AFU_ORTHOLOGUE AFUA_3G15060)-RELATED"/>
    <property type="match status" value="1"/>
</dbReference>
<evidence type="ECO:0000313" key="3">
    <source>
        <dbReference type="Proteomes" id="UP000198928"/>
    </source>
</evidence>
<dbReference type="Proteomes" id="UP000198928">
    <property type="component" value="Unassembled WGS sequence"/>
</dbReference>
<accession>A0A1I3TVV0</accession>
<dbReference type="Gene3D" id="3.10.180.10">
    <property type="entry name" value="2,3-Dihydroxybiphenyl 1,2-Dioxygenase, domain 1"/>
    <property type="match status" value="1"/>
</dbReference>
<gene>
    <name evidence="2" type="ORF">SAMN05192584_101117</name>
</gene>
<dbReference type="PANTHER" id="PTHR39175:SF1">
    <property type="entry name" value="FAMILY PROTEIN, PUTATIVE (AFU_ORTHOLOGUE AFUA_3G15060)-RELATED"/>
    <property type="match status" value="1"/>
</dbReference>
<dbReference type="RefSeq" id="WP_093846593.1">
    <property type="nucleotide sequence ID" value="NZ_FOSG01000001.1"/>
</dbReference>
<reference evidence="3" key="1">
    <citation type="submission" date="2016-10" db="EMBL/GenBank/DDBJ databases">
        <authorList>
            <person name="Varghese N."/>
            <person name="Submissions S."/>
        </authorList>
    </citation>
    <scope>NUCLEOTIDE SEQUENCE [LARGE SCALE GENOMIC DNA]</scope>
    <source>
        <strain evidence="3">PL19</strain>
    </source>
</reference>
<dbReference type="EMBL" id="FOSG01000001">
    <property type="protein sequence ID" value="SFJ74770.1"/>
    <property type="molecule type" value="Genomic_DNA"/>
</dbReference>